<dbReference type="InterPro" id="IPR000719">
    <property type="entry name" value="Prot_kinase_dom"/>
</dbReference>
<evidence type="ECO:0000256" key="9">
    <source>
        <dbReference type="ARBA" id="ARBA00048679"/>
    </source>
</evidence>
<dbReference type="SUPFAM" id="SSF56112">
    <property type="entry name" value="Protein kinase-like (PK-like)"/>
    <property type="match status" value="1"/>
</dbReference>
<evidence type="ECO:0000256" key="3">
    <source>
        <dbReference type="ARBA" id="ARBA00022527"/>
    </source>
</evidence>
<evidence type="ECO:0000256" key="8">
    <source>
        <dbReference type="ARBA" id="ARBA00047899"/>
    </source>
</evidence>
<feature type="region of interest" description="Disordered" evidence="10">
    <location>
        <begin position="1"/>
        <end position="48"/>
    </location>
</feature>
<feature type="region of interest" description="Disordered" evidence="10">
    <location>
        <begin position="68"/>
        <end position="87"/>
    </location>
</feature>
<keyword evidence="5" id="KW-0547">Nucleotide-binding</keyword>
<proteinExistence type="inferred from homology"/>
<feature type="region of interest" description="Disordered" evidence="10">
    <location>
        <begin position="232"/>
        <end position="252"/>
    </location>
</feature>
<dbReference type="PROSITE" id="PS50011">
    <property type="entry name" value="PROTEIN_KINASE_DOM"/>
    <property type="match status" value="1"/>
</dbReference>
<gene>
    <name evidence="12" type="ORF">CKAN_01107400</name>
</gene>
<feature type="domain" description="Protein kinase" evidence="11">
    <location>
        <begin position="438"/>
        <end position="773"/>
    </location>
</feature>
<evidence type="ECO:0000256" key="1">
    <source>
        <dbReference type="ARBA" id="ARBA00009903"/>
    </source>
</evidence>
<name>A0A3S3NLW9_9MAGN</name>
<dbReference type="GO" id="GO:0004674">
    <property type="term" value="F:protein serine/threonine kinase activity"/>
    <property type="evidence" value="ECO:0007669"/>
    <property type="project" value="UniProtKB-KW"/>
</dbReference>
<keyword evidence="7" id="KW-0067">ATP-binding</keyword>
<evidence type="ECO:0000256" key="10">
    <source>
        <dbReference type="SAM" id="MobiDB-lite"/>
    </source>
</evidence>
<dbReference type="Gene3D" id="3.30.200.20">
    <property type="entry name" value="Phosphorylase Kinase, domain 1"/>
    <property type="match status" value="1"/>
</dbReference>
<dbReference type="SMART" id="SM00220">
    <property type="entry name" value="S_TKc"/>
    <property type="match status" value="1"/>
</dbReference>
<feature type="region of interest" description="Disordered" evidence="10">
    <location>
        <begin position="363"/>
        <end position="416"/>
    </location>
</feature>
<keyword evidence="6 12" id="KW-0418">Kinase</keyword>
<sequence>MELSSGTSEIVESKEDLDHHSIGSNPSSFKSRVDSKDGNNFSPMRGHRSVEDDINKLIEAIDLRTLSRGVGSPRKNPQKRPIRDGITQTSGIGISESVTLKQALRGLCISHASGMAAMKRLSKPAGTPGVRLSEAGTIKRLYRAVVVEAGETGLPHCEEKGNFVEISIVPEKDAMGSSDTATKSLDMPVKESTNVSTPSSPHVVAATAKSMKAKTSSQDIDAPTTLEVACETSTSEHGIDEKQNFDSTTSSTITGSEDCISGASVQAVKPVCKKSFTKKKGNPDLTPFSGSSNACTKAHMGSIGTTTNKLCVQPDECTQKNAGKESVSPASGNTRLNGVSSKNVNSVSKVAISSNSCHGDKTFGVKTSESSSSKDKGECSQSSKSSIGEYSSSTSISEESSMSSSSFHGNRPHMSKDSRWEAIHHVEKQHGSLGLEHFKLLKRLGCGDIGTVYLAELTGSGCLFALKVMDNFFLASRKKLPRAQTEREILQMLDHPFLPTLYTHFTNNRLSCLVMEYCPGGDLHVLRQKQPGKSFSEQAARFYTAEVLLALEYLHMLGVVYRDLKPENILVREDGHIMLSDFDLSLRCVVNPTLLKSSAPIVEPTKRLSGPCADSSCIDPLCLQPSWVQMPCFTPRLISTATKARKLKSELASQVNPLPQLVAEPTSARSNSFVGTHEYLAPEIIKGEGHGSAVDWWTFGIFLYELLFGTTPFKGLRNEDTLANVVTHSLKFPESPSVSFNARDLIRGLLIKEPENRLGSVRGATEIKQHPFFEGLNWALIRCAIPPEMPKIGDAASLGGSLQKKESKCLMFRTHGEDMEFDLF</sequence>
<protein>
    <recommendedName>
        <fullName evidence="2">non-specific serine/threonine protein kinase</fullName>
        <ecNumber evidence="2">2.7.11.1</ecNumber>
    </recommendedName>
</protein>
<dbReference type="PROSITE" id="PS00108">
    <property type="entry name" value="PROTEIN_KINASE_ST"/>
    <property type="match status" value="1"/>
</dbReference>
<dbReference type="CDD" id="cd05574">
    <property type="entry name" value="STKc_phototropin_like"/>
    <property type="match status" value="1"/>
</dbReference>
<comment type="catalytic activity">
    <reaction evidence="9">
        <text>L-seryl-[protein] + ATP = O-phospho-L-seryl-[protein] + ADP + H(+)</text>
        <dbReference type="Rhea" id="RHEA:17989"/>
        <dbReference type="Rhea" id="RHEA-COMP:9863"/>
        <dbReference type="Rhea" id="RHEA-COMP:11604"/>
        <dbReference type="ChEBI" id="CHEBI:15378"/>
        <dbReference type="ChEBI" id="CHEBI:29999"/>
        <dbReference type="ChEBI" id="CHEBI:30616"/>
        <dbReference type="ChEBI" id="CHEBI:83421"/>
        <dbReference type="ChEBI" id="CHEBI:456216"/>
        <dbReference type="EC" id="2.7.11.1"/>
    </reaction>
</comment>
<comment type="caution">
    <text evidence="12">The sequence shown here is derived from an EMBL/GenBank/DDBJ whole genome shotgun (WGS) entry which is preliminary data.</text>
</comment>
<evidence type="ECO:0000259" key="11">
    <source>
        <dbReference type="PROSITE" id="PS50011"/>
    </source>
</evidence>
<evidence type="ECO:0000256" key="6">
    <source>
        <dbReference type="ARBA" id="ARBA00022777"/>
    </source>
</evidence>
<evidence type="ECO:0000313" key="13">
    <source>
        <dbReference type="Proteomes" id="UP000283530"/>
    </source>
</evidence>
<dbReference type="GO" id="GO:0005524">
    <property type="term" value="F:ATP binding"/>
    <property type="evidence" value="ECO:0007669"/>
    <property type="project" value="UniProtKB-KW"/>
</dbReference>
<dbReference type="FunFam" id="1.10.510.10:FF:000020">
    <property type="entry name" value="serine/threonine-protein kinase D6PK-like"/>
    <property type="match status" value="1"/>
</dbReference>
<feature type="compositionally biased region" description="Polar residues" evidence="10">
    <location>
        <begin position="1"/>
        <end position="10"/>
    </location>
</feature>
<evidence type="ECO:0000256" key="5">
    <source>
        <dbReference type="ARBA" id="ARBA00022741"/>
    </source>
</evidence>
<dbReference type="EC" id="2.7.11.1" evidence="2"/>
<evidence type="ECO:0000256" key="7">
    <source>
        <dbReference type="ARBA" id="ARBA00022840"/>
    </source>
</evidence>
<accession>A0A3S3NLW9</accession>
<feature type="compositionally biased region" description="Basic and acidic residues" evidence="10">
    <location>
        <begin position="11"/>
        <end position="21"/>
    </location>
</feature>
<dbReference type="AlphaFoldDB" id="A0A3S3NLW9"/>
<dbReference type="PANTHER" id="PTHR45637">
    <property type="entry name" value="FLIPPASE KINASE 1-RELATED"/>
    <property type="match status" value="1"/>
</dbReference>
<feature type="compositionally biased region" description="Low complexity" evidence="10">
    <location>
        <begin position="380"/>
        <end position="406"/>
    </location>
</feature>
<dbReference type="InterPro" id="IPR011009">
    <property type="entry name" value="Kinase-like_dom_sf"/>
</dbReference>
<dbReference type="Pfam" id="PF00069">
    <property type="entry name" value="Pkinase"/>
    <property type="match status" value="2"/>
</dbReference>
<reference evidence="12 13" key="1">
    <citation type="journal article" date="2019" name="Nat. Plants">
        <title>Stout camphor tree genome fills gaps in understanding of flowering plant genome evolution.</title>
        <authorList>
            <person name="Chaw S.M."/>
            <person name="Liu Y.C."/>
            <person name="Wu Y.W."/>
            <person name="Wang H.Y."/>
            <person name="Lin C.I."/>
            <person name="Wu C.S."/>
            <person name="Ke H.M."/>
            <person name="Chang L.Y."/>
            <person name="Hsu C.Y."/>
            <person name="Yang H.T."/>
            <person name="Sudianto E."/>
            <person name="Hsu M.H."/>
            <person name="Wu K.P."/>
            <person name="Wang L.N."/>
            <person name="Leebens-Mack J.H."/>
            <person name="Tsai I.J."/>
        </authorList>
    </citation>
    <scope>NUCLEOTIDE SEQUENCE [LARGE SCALE GENOMIC DNA]</scope>
    <source>
        <strain evidence="13">cv. Chaw 1501</strain>
        <tissue evidence="12">Young leaves</tissue>
    </source>
</reference>
<dbReference type="FunFam" id="3.30.200.20:FF:000032">
    <property type="entry name" value="Serine/threonine-protein kinase D6PK-like"/>
    <property type="match status" value="1"/>
</dbReference>
<dbReference type="OrthoDB" id="432483at2759"/>
<dbReference type="STRING" id="337451.A0A3S3NLW9"/>
<evidence type="ECO:0000256" key="4">
    <source>
        <dbReference type="ARBA" id="ARBA00022679"/>
    </source>
</evidence>
<dbReference type="Proteomes" id="UP000283530">
    <property type="component" value="Unassembled WGS sequence"/>
</dbReference>
<dbReference type="InterPro" id="IPR008271">
    <property type="entry name" value="Ser/Thr_kinase_AS"/>
</dbReference>
<dbReference type="Gene3D" id="1.10.510.10">
    <property type="entry name" value="Transferase(Phosphotransferase) domain 1"/>
    <property type="match status" value="2"/>
</dbReference>
<evidence type="ECO:0000313" key="12">
    <source>
        <dbReference type="EMBL" id="RWR82358.1"/>
    </source>
</evidence>
<organism evidence="12 13">
    <name type="scientific">Cinnamomum micranthum f. kanehirae</name>
    <dbReference type="NCBI Taxonomy" id="337451"/>
    <lineage>
        <taxon>Eukaryota</taxon>
        <taxon>Viridiplantae</taxon>
        <taxon>Streptophyta</taxon>
        <taxon>Embryophyta</taxon>
        <taxon>Tracheophyta</taxon>
        <taxon>Spermatophyta</taxon>
        <taxon>Magnoliopsida</taxon>
        <taxon>Magnoliidae</taxon>
        <taxon>Laurales</taxon>
        <taxon>Lauraceae</taxon>
        <taxon>Cinnamomum</taxon>
    </lineage>
</organism>
<evidence type="ECO:0000256" key="2">
    <source>
        <dbReference type="ARBA" id="ARBA00012513"/>
    </source>
</evidence>
<dbReference type="EMBL" id="QPKB01000004">
    <property type="protein sequence ID" value="RWR82358.1"/>
    <property type="molecule type" value="Genomic_DNA"/>
</dbReference>
<comment type="similarity">
    <text evidence="1">Belongs to the protein kinase superfamily. AGC Ser/Thr protein kinase family.</text>
</comment>
<keyword evidence="3" id="KW-0723">Serine/threonine-protein kinase</keyword>
<keyword evidence="13" id="KW-1185">Reference proteome</keyword>
<comment type="catalytic activity">
    <reaction evidence="8">
        <text>L-threonyl-[protein] + ATP = O-phospho-L-threonyl-[protein] + ADP + H(+)</text>
        <dbReference type="Rhea" id="RHEA:46608"/>
        <dbReference type="Rhea" id="RHEA-COMP:11060"/>
        <dbReference type="Rhea" id="RHEA-COMP:11605"/>
        <dbReference type="ChEBI" id="CHEBI:15378"/>
        <dbReference type="ChEBI" id="CHEBI:30013"/>
        <dbReference type="ChEBI" id="CHEBI:30616"/>
        <dbReference type="ChEBI" id="CHEBI:61977"/>
        <dbReference type="ChEBI" id="CHEBI:456216"/>
        <dbReference type="EC" id="2.7.11.1"/>
    </reaction>
</comment>
<dbReference type="FunFam" id="1.10.510.10:FF:000028">
    <property type="entry name" value="serine/threonine-protein kinase D6PK-like"/>
    <property type="match status" value="1"/>
</dbReference>
<feature type="region of interest" description="Disordered" evidence="10">
    <location>
        <begin position="320"/>
        <end position="341"/>
    </location>
</feature>
<keyword evidence="4" id="KW-0808">Transferase</keyword>